<evidence type="ECO:0000256" key="2">
    <source>
        <dbReference type="ARBA" id="ARBA00022481"/>
    </source>
</evidence>
<dbReference type="Gene3D" id="3.30.700.10">
    <property type="entry name" value="Glycoprotein, Type 4 Pilin"/>
    <property type="match status" value="1"/>
</dbReference>
<dbReference type="SUPFAM" id="SSF54523">
    <property type="entry name" value="Pili subunits"/>
    <property type="match status" value="1"/>
</dbReference>
<dbReference type="NCBIfam" id="TIGR02532">
    <property type="entry name" value="IV_pilin_GFxxxE"/>
    <property type="match status" value="1"/>
</dbReference>
<dbReference type="PANTHER" id="PTHR30093">
    <property type="entry name" value="GENERAL SECRETION PATHWAY PROTEIN G"/>
    <property type="match status" value="1"/>
</dbReference>
<protein>
    <submittedName>
        <fullName evidence="6">Uncharacterized protein</fullName>
    </submittedName>
</protein>
<dbReference type="Pfam" id="PF07963">
    <property type="entry name" value="N_methyl"/>
    <property type="match status" value="1"/>
</dbReference>
<keyword evidence="5" id="KW-0472">Membrane</keyword>
<comment type="subcellular location">
    <subcellularLocation>
        <location evidence="1">Membrane</location>
        <topology evidence="1">Single-pass membrane protein</topology>
    </subcellularLocation>
</comment>
<dbReference type="GO" id="GO:0016020">
    <property type="term" value="C:membrane"/>
    <property type="evidence" value="ECO:0007669"/>
    <property type="project" value="UniProtKB-SubCell"/>
</dbReference>
<proteinExistence type="predicted"/>
<dbReference type="InterPro" id="IPR012902">
    <property type="entry name" value="N_methyl_site"/>
</dbReference>
<keyword evidence="3" id="KW-0812">Transmembrane</keyword>
<evidence type="ECO:0000256" key="4">
    <source>
        <dbReference type="ARBA" id="ARBA00022989"/>
    </source>
</evidence>
<dbReference type="AlphaFoldDB" id="A0A2M8LC27"/>
<name>A0A2M8LC27_9BACT</name>
<organism evidence="6 7">
    <name type="scientific">Candidatus Taylorbacteria bacterium CG10_big_fil_rev_8_21_14_0_10_41_48</name>
    <dbReference type="NCBI Taxonomy" id="1975024"/>
    <lineage>
        <taxon>Bacteria</taxon>
        <taxon>Candidatus Tayloriibacteriota</taxon>
    </lineage>
</organism>
<dbReference type="PANTHER" id="PTHR30093:SF44">
    <property type="entry name" value="TYPE II SECRETION SYSTEM CORE PROTEIN G"/>
    <property type="match status" value="1"/>
</dbReference>
<evidence type="ECO:0000256" key="5">
    <source>
        <dbReference type="ARBA" id="ARBA00023136"/>
    </source>
</evidence>
<evidence type="ECO:0000313" key="7">
    <source>
        <dbReference type="Proteomes" id="UP000228700"/>
    </source>
</evidence>
<evidence type="ECO:0000313" key="6">
    <source>
        <dbReference type="EMBL" id="PJE74176.1"/>
    </source>
</evidence>
<dbReference type="PROSITE" id="PS00409">
    <property type="entry name" value="PROKAR_NTER_METHYL"/>
    <property type="match status" value="1"/>
</dbReference>
<keyword evidence="4" id="KW-1133">Transmembrane helix</keyword>
<dbReference type="EMBL" id="PFEQ01000009">
    <property type="protein sequence ID" value="PJE74176.1"/>
    <property type="molecule type" value="Genomic_DNA"/>
</dbReference>
<dbReference type="Proteomes" id="UP000228700">
    <property type="component" value="Unassembled WGS sequence"/>
</dbReference>
<accession>A0A2M8LC27</accession>
<dbReference type="InterPro" id="IPR045584">
    <property type="entry name" value="Pilin-like"/>
</dbReference>
<sequence length="144" mass="14304">MKKFSKGFTLIELLVVIAIIGILSSVVLASLNTARGKGADAAIKANLANVRAQAEIIYDNDNDYDAVCGANSVTQNTVVAAAISAANSASGATAVCGKPASGAASAWAISSPLKATANTFWCVDSTGASKAEGANIGATVVVCP</sequence>
<comment type="caution">
    <text evidence="6">The sequence shown here is derived from an EMBL/GenBank/DDBJ whole genome shotgun (WGS) entry which is preliminary data.</text>
</comment>
<evidence type="ECO:0000256" key="3">
    <source>
        <dbReference type="ARBA" id="ARBA00022692"/>
    </source>
</evidence>
<keyword evidence="2" id="KW-0488">Methylation</keyword>
<reference evidence="7" key="1">
    <citation type="submission" date="2017-09" db="EMBL/GenBank/DDBJ databases">
        <title>Depth-based differentiation of microbial function through sediment-hosted aquifers and enrichment of novel symbionts in the deep terrestrial subsurface.</title>
        <authorList>
            <person name="Probst A.J."/>
            <person name="Ladd B."/>
            <person name="Jarett J.K."/>
            <person name="Geller-Mcgrath D.E."/>
            <person name="Sieber C.M.K."/>
            <person name="Emerson J.B."/>
            <person name="Anantharaman K."/>
            <person name="Thomas B.C."/>
            <person name="Malmstrom R."/>
            <person name="Stieglmeier M."/>
            <person name="Klingl A."/>
            <person name="Woyke T."/>
            <person name="Ryan C.M."/>
            <person name="Banfield J.F."/>
        </authorList>
    </citation>
    <scope>NUCLEOTIDE SEQUENCE [LARGE SCALE GENOMIC DNA]</scope>
</reference>
<gene>
    <name evidence="6" type="ORF">COV01_01600</name>
</gene>
<evidence type="ECO:0000256" key="1">
    <source>
        <dbReference type="ARBA" id="ARBA00004167"/>
    </source>
</evidence>